<dbReference type="AlphaFoldDB" id="A0A7M1R1B7"/>
<sequence length="87" mass="10166">MRNKKRCKHFHVHFDTKNERGSLRNACVEQSLKKARVHEYVGSPNSFFRNKAVLSKIIEPPRSSLALSKASFHNIFDPEIWLTKKKT</sequence>
<evidence type="ECO:0000313" key="1">
    <source>
        <dbReference type="EMBL" id="QOR47928.1"/>
    </source>
</evidence>
<proteinExistence type="predicted"/>
<dbReference type="EMBL" id="CP063212">
    <property type="protein sequence ID" value="QOR47928.1"/>
    <property type="molecule type" value="Genomic_DNA"/>
</dbReference>
<protein>
    <submittedName>
        <fullName evidence="1">Uncharacterized protein</fullName>
    </submittedName>
</protein>
<evidence type="ECO:0000313" key="2">
    <source>
        <dbReference type="Proteomes" id="UP000594961"/>
    </source>
</evidence>
<dbReference type="Proteomes" id="UP000594961">
    <property type="component" value="Chromosome"/>
</dbReference>
<gene>
    <name evidence="1" type="ORF">INS90_01050</name>
</gene>
<accession>A0A7M1R1B7</accession>
<organism evidence="1 2">
    <name type="scientific">Trueperella pecoris</name>
    <dbReference type="NCBI Taxonomy" id="2733571"/>
    <lineage>
        <taxon>Bacteria</taxon>
        <taxon>Bacillati</taxon>
        <taxon>Actinomycetota</taxon>
        <taxon>Actinomycetes</taxon>
        <taxon>Actinomycetales</taxon>
        <taxon>Actinomycetaceae</taxon>
        <taxon>Trueperella</taxon>
    </lineage>
</organism>
<reference evidence="1 2" key="1">
    <citation type="submission" date="2020-10" db="EMBL/GenBank/DDBJ databases">
        <title>Trueperella pecoris sp. nov. isolated from bovine and porcine specimens.</title>
        <authorList>
            <person name="Schoenecker L."/>
            <person name="Schnydrig P."/>
            <person name="Brodard I."/>
            <person name="Thomann A."/>
            <person name="Hemphill A."/>
            <person name="Rodriguez-Campos S."/>
            <person name="Perreten V."/>
            <person name="Jores J."/>
            <person name="Kittl S."/>
        </authorList>
    </citation>
    <scope>NUCLEOTIDE SEQUENCE [LARGE SCALE GENOMIC DNA]</scope>
    <source>
        <strain evidence="1 2">19OD0592</strain>
    </source>
</reference>
<name>A0A7M1R1B7_9ACTO</name>